<reference evidence="2 3" key="1">
    <citation type="submission" date="2019-08" db="EMBL/GenBank/DDBJ databases">
        <title>Bacterial whole genome sequence for Glaciihabitans sp. CHu50b-6-2.</title>
        <authorList>
            <person name="Jin L."/>
        </authorList>
    </citation>
    <scope>NUCLEOTIDE SEQUENCE [LARGE SCALE GENOMIC DNA]</scope>
    <source>
        <strain evidence="2 3">CHu50b-6-2</strain>
    </source>
</reference>
<evidence type="ECO:0000313" key="2">
    <source>
        <dbReference type="EMBL" id="TXN29335.1"/>
    </source>
</evidence>
<sequence>MDRGAGGAAPVDPSVQRLVGFTNGVVAIAITLVALIVTVLFPATSLYPLVLIVLARPIKWLALRGAP</sequence>
<keyword evidence="1" id="KW-0812">Transmembrane</keyword>
<protein>
    <submittedName>
        <fullName evidence="2">Uncharacterized protein</fullName>
    </submittedName>
</protein>
<keyword evidence="1" id="KW-1133">Transmembrane helix</keyword>
<dbReference type="AlphaFoldDB" id="A0A5C8UM04"/>
<keyword evidence="3" id="KW-1185">Reference proteome</keyword>
<accession>A0A5C8UM04</accession>
<name>A0A5C8UM04_9MICO</name>
<proteinExistence type="predicted"/>
<dbReference type="Proteomes" id="UP000321379">
    <property type="component" value="Unassembled WGS sequence"/>
</dbReference>
<keyword evidence="1" id="KW-0472">Membrane</keyword>
<evidence type="ECO:0000313" key="3">
    <source>
        <dbReference type="Proteomes" id="UP000321379"/>
    </source>
</evidence>
<dbReference type="RefSeq" id="WP_147784353.1">
    <property type="nucleotide sequence ID" value="NZ_VRMG01000009.1"/>
</dbReference>
<evidence type="ECO:0000256" key="1">
    <source>
        <dbReference type="SAM" id="Phobius"/>
    </source>
</evidence>
<organism evidence="2 3">
    <name type="scientific">Lacisediminihabitans profunda</name>
    <dbReference type="NCBI Taxonomy" id="2594790"/>
    <lineage>
        <taxon>Bacteria</taxon>
        <taxon>Bacillati</taxon>
        <taxon>Actinomycetota</taxon>
        <taxon>Actinomycetes</taxon>
        <taxon>Micrococcales</taxon>
        <taxon>Microbacteriaceae</taxon>
        <taxon>Lacisediminihabitans</taxon>
    </lineage>
</organism>
<comment type="caution">
    <text evidence="2">The sequence shown here is derived from an EMBL/GenBank/DDBJ whole genome shotgun (WGS) entry which is preliminary data.</text>
</comment>
<dbReference type="EMBL" id="VRMG01000009">
    <property type="protein sequence ID" value="TXN29335.1"/>
    <property type="molecule type" value="Genomic_DNA"/>
</dbReference>
<gene>
    <name evidence="2" type="ORF">FVP33_14260</name>
</gene>
<feature type="transmembrane region" description="Helical" evidence="1">
    <location>
        <begin position="25"/>
        <end position="54"/>
    </location>
</feature>